<keyword evidence="1" id="KW-0812">Transmembrane</keyword>
<keyword evidence="1" id="KW-1133">Transmembrane helix</keyword>
<comment type="caution">
    <text evidence="3">The sequence shown here is derived from an EMBL/GenBank/DDBJ whole genome shotgun (WGS) entry which is preliminary data.</text>
</comment>
<name>A0A656YWL0_9EURY</name>
<keyword evidence="4" id="KW-1185">Reference proteome</keyword>
<evidence type="ECO:0000256" key="1">
    <source>
        <dbReference type="SAM" id="Phobius"/>
    </source>
</evidence>
<keyword evidence="1" id="KW-0472">Membrane</keyword>
<dbReference type="Proteomes" id="UP000070257">
    <property type="component" value="Unassembled WGS sequence"/>
</dbReference>
<sequence length="188" mass="20401">MSMPWWDPLIALGYPGIFVLNFLGASSIVFPIPYTVALLVAGTSHSFNPLLLAAVAGLGSALGEFVGYGAGYAGRKVVGGDYERKFEAMLKIFERYGTPAIFLFALTPLPDDLLFIPLGLARYSFWKAFIPCVAGKFLMALILVYIGSAAGWAFGTNWITALITGIVLIVIIYAVLRLDWVKLADRLT</sequence>
<feature type="transmembrane region" description="Helical" evidence="1">
    <location>
        <begin position="158"/>
        <end position="176"/>
    </location>
</feature>
<dbReference type="PANTHER" id="PTHR42709:SF10">
    <property type="entry name" value="SNARE ASSOCIATED GOLGI PROTEIN"/>
    <property type="match status" value="1"/>
</dbReference>
<dbReference type="InterPro" id="IPR051311">
    <property type="entry name" value="DedA_domain"/>
</dbReference>
<protein>
    <recommendedName>
        <fullName evidence="2">VTT domain-containing protein</fullName>
    </recommendedName>
</protein>
<proteinExistence type="predicted"/>
<organism evidence="3 4">
    <name type="scientific">candidate division MSBL1 archaeon SCGC-AAA259J03</name>
    <dbReference type="NCBI Taxonomy" id="1698269"/>
    <lineage>
        <taxon>Archaea</taxon>
        <taxon>Methanobacteriati</taxon>
        <taxon>Methanobacteriota</taxon>
        <taxon>candidate division MSBL1</taxon>
    </lineage>
</organism>
<reference evidence="3 4" key="1">
    <citation type="journal article" date="2016" name="Sci. Rep.">
        <title>Metabolic traits of an uncultured archaeal lineage -MSBL1- from brine pools of the Red Sea.</title>
        <authorList>
            <person name="Mwirichia R."/>
            <person name="Alam I."/>
            <person name="Rashid M."/>
            <person name="Vinu M."/>
            <person name="Ba-Alawi W."/>
            <person name="Anthony Kamau A."/>
            <person name="Kamanda Ngugi D."/>
            <person name="Goker M."/>
            <person name="Klenk H.P."/>
            <person name="Bajic V."/>
            <person name="Stingl U."/>
        </authorList>
    </citation>
    <scope>NUCLEOTIDE SEQUENCE [LARGE SCALE GENOMIC DNA]</scope>
    <source>
        <strain evidence="3">SCGC-AAA259J03</strain>
    </source>
</reference>
<dbReference type="GO" id="GO:0005886">
    <property type="term" value="C:plasma membrane"/>
    <property type="evidence" value="ECO:0007669"/>
    <property type="project" value="TreeGrafter"/>
</dbReference>
<evidence type="ECO:0000259" key="2">
    <source>
        <dbReference type="Pfam" id="PF09335"/>
    </source>
</evidence>
<accession>A0A656YWL0</accession>
<gene>
    <name evidence="3" type="ORF">AKJ39_01605</name>
</gene>
<dbReference type="AlphaFoldDB" id="A0A656YWL0"/>
<feature type="domain" description="VTT" evidence="2">
    <location>
        <begin position="32"/>
        <end position="148"/>
    </location>
</feature>
<dbReference type="InterPro" id="IPR032816">
    <property type="entry name" value="VTT_dom"/>
</dbReference>
<dbReference type="PANTHER" id="PTHR42709">
    <property type="entry name" value="ALKALINE PHOSPHATASE LIKE PROTEIN"/>
    <property type="match status" value="1"/>
</dbReference>
<dbReference type="Pfam" id="PF09335">
    <property type="entry name" value="VTT_dom"/>
    <property type="match status" value="1"/>
</dbReference>
<feature type="transmembrane region" description="Helical" evidence="1">
    <location>
        <begin position="128"/>
        <end position="152"/>
    </location>
</feature>
<evidence type="ECO:0000313" key="4">
    <source>
        <dbReference type="Proteomes" id="UP000070257"/>
    </source>
</evidence>
<evidence type="ECO:0000313" key="3">
    <source>
        <dbReference type="EMBL" id="KXA98565.1"/>
    </source>
</evidence>
<feature type="transmembrane region" description="Helical" evidence="1">
    <location>
        <begin position="12"/>
        <end position="38"/>
    </location>
</feature>
<feature type="transmembrane region" description="Helical" evidence="1">
    <location>
        <begin position="50"/>
        <end position="70"/>
    </location>
</feature>
<dbReference type="EMBL" id="LHXT01000015">
    <property type="protein sequence ID" value="KXA98565.1"/>
    <property type="molecule type" value="Genomic_DNA"/>
</dbReference>